<dbReference type="AlphaFoldDB" id="A0A228HUI0"/>
<gene>
    <name evidence="2" type="ORF">CFB84_38185</name>
</gene>
<dbReference type="InterPro" id="IPR015002">
    <property type="entry name" value="T6SS_Tdi1_C"/>
</dbReference>
<reference evidence="2 3" key="2">
    <citation type="submission" date="2017-08" db="EMBL/GenBank/DDBJ databases">
        <title>WGS of novel Burkholderia cepaca complex species.</title>
        <authorList>
            <person name="Lipuma J."/>
            <person name="Spilker T."/>
        </authorList>
    </citation>
    <scope>NUCLEOTIDE SEQUENCE [LARGE SCALE GENOMIC DNA]</scope>
    <source>
        <strain evidence="2 3">AU17325</strain>
    </source>
</reference>
<sequence>MRDEDFDLFIETFSEATSRVEVPRASFDRFANRLPDQLLKYWEQEGWGSYADGLFWIVNPDEYQDILNIWLAGTIFEEVDNYHVIARTAFGKLYAWGEKTGPSLTVSCPTHSLIALEKDMKGPLKNPDFRVQTFFGARTRSECDFKDESKQPLFKRAVGKLGQLEPNEMYGFEPALIAGGQMNLDHLRKVDLDVHLTILRQLASPKMPFTGTPT</sequence>
<protein>
    <submittedName>
        <fullName evidence="2">GAD-like domain protein</fullName>
    </submittedName>
</protein>
<dbReference type="GO" id="GO:0051028">
    <property type="term" value="P:mRNA transport"/>
    <property type="evidence" value="ECO:0007669"/>
    <property type="project" value="InterPro"/>
</dbReference>
<dbReference type="Proteomes" id="UP000214600">
    <property type="component" value="Unassembled WGS sequence"/>
</dbReference>
<dbReference type="OrthoDB" id="9016361at2"/>
<proteinExistence type="predicted"/>
<evidence type="ECO:0000313" key="3">
    <source>
        <dbReference type="Proteomes" id="UP000214600"/>
    </source>
</evidence>
<dbReference type="InterPro" id="IPR014983">
    <property type="entry name" value="GAD-rel"/>
</dbReference>
<accession>A0A228HUI0</accession>
<dbReference type="Pfam" id="PF08887">
    <property type="entry name" value="GAD-like"/>
    <property type="match status" value="1"/>
</dbReference>
<dbReference type="InterPro" id="IPR005637">
    <property type="entry name" value="TAP_C_dom"/>
</dbReference>
<name>A0A228HUI0_9BURK</name>
<dbReference type="RefSeq" id="WP_089454180.1">
    <property type="nucleotide sequence ID" value="NZ_NKFA01000032.1"/>
</dbReference>
<dbReference type="Pfam" id="PF08906">
    <property type="entry name" value="T6SS_Tdi1_C"/>
    <property type="match status" value="1"/>
</dbReference>
<comment type="caution">
    <text evidence="2">The sequence shown here is derived from an EMBL/GenBank/DDBJ whole genome shotgun (WGS) entry which is preliminary data.</text>
</comment>
<reference evidence="3" key="1">
    <citation type="submission" date="2017-06" db="EMBL/GenBank/DDBJ databases">
        <authorList>
            <person name="LiPuma J."/>
            <person name="Spilker T."/>
        </authorList>
    </citation>
    <scope>NUCLEOTIDE SEQUENCE [LARGE SCALE GENOMIC DNA]</scope>
    <source>
        <strain evidence="3">AU17325</strain>
    </source>
</reference>
<dbReference type="EMBL" id="NKFA01000032">
    <property type="protein sequence ID" value="OXI33562.1"/>
    <property type="molecule type" value="Genomic_DNA"/>
</dbReference>
<evidence type="ECO:0000259" key="1">
    <source>
        <dbReference type="PROSITE" id="PS51281"/>
    </source>
</evidence>
<feature type="domain" description="TAP-C" evidence="1">
    <location>
        <begin position="1"/>
        <end position="30"/>
    </location>
</feature>
<organism evidence="2 3">
    <name type="scientific">Burkholderia aenigmatica</name>
    <dbReference type="NCBI Taxonomy" id="2015348"/>
    <lineage>
        <taxon>Bacteria</taxon>
        <taxon>Pseudomonadati</taxon>
        <taxon>Pseudomonadota</taxon>
        <taxon>Betaproteobacteria</taxon>
        <taxon>Burkholderiales</taxon>
        <taxon>Burkholderiaceae</taxon>
        <taxon>Burkholderia</taxon>
        <taxon>Burkholderia cepacia complex</taxon>
    </lineage>
</organism>
<dbReference type="PROSITE" id="PS51281">
    <property type="entry name" value="TAP_C"/>
    <property type="match status" value="1"/>
</dbReference>
<evidence type="ECO:0000313" key="2">
    <source>
        <dbReference type="EMBL" id="OXI33562.1"/>
    </source>
</evidence>